<sequence length="233" mass="26258">MSKKNSCNAVCNDLLLLYFYFSCISVNSLLCPSCHSETDKCEFHPLHCHGEDNVCLTEKIWTLSDKENDFELIRRCGRAAECSRIGTFSSDLKRFAINTTCCNSSMCLPPIPMFPSQASAENGLACPACYVENSRRCLLDEPLNCVGNENRCIQYLKQELYEGKLKIESFYGCTTDSICQLGSSRKRFLYLTNETFKTVKMDMSCSGSMGLSVPFLSYLGFRLVGLMIIKFIL</sequence>
<dbReference type="GO" id="GO:0005576">
    <property type="term" value="C:extracellular region"/>
    <property type="evidence" value="ECO:0007669"/>
    <property type="project" value="UniProtKB-SubCell"/>
</dbReference>
<comment type="subcellular location">
    <subcellularLocation>
        <location evidence="1">Secreted</location>
    </subcellularLocation>
</comment>
<evidence type="ECO:0000256" key="3">
    <source>
        <dbReference type="SAM" id="Phobius"/>
    </source>
</evidence>
<dbReference type="PANTHER" id="PTHR20914">
    <property type="entry name" value="LY6/PLAUR DOMAIN-CONTAINING PROTEIN 8"/>
    <property type="match status" value="1"/>
</dbReference>
<feature type="signal peptide" evidence="4">
    <location>
        <begin position="1"/>
        <end position="28"/>
    </location>
</feature>
<keyword evidence="5" id="KW-1185">Reference proteome</keyword>
<dbReference type="RefSeq" id="XP_004919961.3">
    <property type="nucleotide sequence ID" value="XM_004919904.4"/>
</dbReference>
<dbReference type="SUPFAM" id="SSF57302">
    <property type="entry name" value="Snake toxin-like"/>
    <property type="match status" value="2"/>
</dbReference>
<dbReference type="Xenbase" id="XB-GENE-29086435">
    <property type="gene designation" value="LOC101732804"/>
</dbReference>
<gene>
    <name evidence="6 7" type="primary">LOC101732804</name>
</gene>
<organism evidence="5 6">
    <name type="scientific">Xenopus tropicalis</name>
    <name type="common">Western clawed frog</name>
    <name type="synonym">Silurana tropicalis</name>
    <dbReference type="NCBI Taxonomy" id="8364"/>
    <lineage>
        <taxon>Eukaryota</taxon>
        <taxon>Metazoa</taxon>
        <taxon>Chordata</taxon>
        <taxon>Craniata</taxon>
        <taxon>Vertebrata</taxon>
        <taxon>Euteleostomi</taxon>
        <taxon>Amphibia</taxon>
        <taxon>Batrachia</taxon>
        <taxon>Anura</taxon>
        <taxon>Pipoidea</taxon>
        <taxon>Pipidae</taxon>
        <taxon>Xenopodinae</taxon>
        <taxon>Xenopus</taxon>
        <taxon>Silurana</taxon>
    </lineage>
</organism>
<keyword evidence="4" id="KW-0732">Signal</keyword>
<evidence type="ECO:0000313" key="7">
    <source>
        <dbReference type="Xenbase" id="XB-GENE-29086435"/>
    </source>
</evidence>
<dbReference type="KEGG" id="xtr:101732804"/>
<accession>A0A8J0R898</accession>
<proteinExistence type="predicted"/>
<evidence type="ECO:0000313" key="6">
    <source>
        <dbReference type="RefSeq" id="XP_004919961.3"/>
    </source>
</evidence>
<dbReference type="AlphaFoldDB" id="A0A8J0R898"/>
<dbReference type="OMA" id="TTDSICQ"/>
<keyword evidence="6" id="KW-0593">Phospholipase A2 inhibitor</keyword>
<dbReference type="InterPro" id="IPR050918">
    <property type="entry name" value="CNF-like_PLA2_Inhibitor"/>
</dbReference>
<dbReference type="OrthoDB" id="9907178at2759"/>
<dbReference type="Gene3D" id="2.10.60.10">
    <property type="entry name" value="CD59"/>
    <property type="match status" value="2"/>
</dbReference>
<dbReference type="AGR" id="Xenbase:XB-GENE-29086435"/>
<evidence type="ECO:0000313" key="5">
    <source>
        <dbReference type="Proteomes" id="UP000008143"/>
    </source>
</evidence>
<dbReference type="GO" id="GO:0019834">
    <property type="term" value="F:phospholipase A2 inhibitor activity"/>
    <property type="evidence" value="ECO:0007669"/>
    <property type="project" value="UniProtKB-KW"/>
</dbReference>
<dbReference type="Proteomes" id="UP000008143">
    <property type="component" value="Chromosome 7"/>
</dbReference>
<feature type="transmembrane region" description="Helical" evidence="3">
    <location>
        <begin position="211"/>
        <end position="232"/>
    </location>
</feature>
<dbReference type="CDD" id="cd23572">
    <property type="entry name" value="TFP_LU_ECD_PINLYP_rpt2"/>
    <property type="match status" value="1"/>
</dbReference>
<reference evidence="6" key="1">
    <citation type="submission" date="2025-08" db="UniProtKB">
        <authorList>
            <consortium name="RefSeq"/>
        </authorList>
    </citation>
    <scope>IDENTIFICATION</scope>
    <source>
        <strain evidence="6">Nigerian</strain>
        <tissue evidence="6">Liver and blood</tissue>
    </source>
</reference>
<name>A0A8J0R898_XENTR</name>
<protein>
    <submittedName>
        <fullName evidence="6">Phospholipase A2 inhibitor 25 kDa subunit-like</fullName>
    </submittedName>
</protein>
<keyword evidence="3" id="KW-0472">Membrane</keyword>
<evidence type="ECO:0000256" key="4">
    <source>
        <dbReference type="SAM" id="SignalP"/>
    </source>
</evidence>
<evidence type="ECO:0000256" key="1">
    <source>
        <dbReference type="ARBA" id="ARBA00004613"/>
    </source>
</evidence>
<feature type="chain" id="PRO_5035320287" evidence="4">
    <location>
        <begin position="29"/>
        <end position="233"/>
    </location>
</feature>
<keyword evidence="3" id="KW-0812">Transmembrane</keyword>
<evidence type="ECO:0000256" key="2">
    <source>
        <dbReference type="ARBA" id="ARBA00022525"/>
    </source>
</evidence>
<keyword evidence="2" id="KW-0964">Secreted</keyword>
<dbReference type="CDD" id="cd00117">
    <property type="entry name" value="TFP"/>
    <property type="match status" value="1"/>
</dbReference>
<keyword evidence="3" id="KW-1133">Transmembrane helix</keyword>
<dbReference type="InterPro" id="IPR045860">
    <property type="entry name" value="Snake_toxin-like_sf"/>
</dbReference>
<dbReference type="GeneID" id="101732804"/>
<dbReference type="PANTHER" id="PTHR20914:SF41">
    <property type="entry name" value="UROKINASE PLASMINOGEN ACTIVATOR SURFACE RECEPTOR-LIKE"/>
    <property type="match status" value="1"/>
</dbReference>